<dbReference type="AlphaFoldDB" id="H2B2R1"/>
<evidence type="ECO:0000313" key="1">
    <source>
        <dbReference type="EMBL" id="CCF71020.1"/>
    </source>
</evidence>
<dbReference type="RefSeq" id="WP_014386292.1">
    <property type="nucleotide sequence ID" value="NC_016971.1"/>
</dbReference>
<reference evidence="1" key="1">
    <citation type="journal article" date="2012" name="PLoS ONE">
        <title>Characterization of plasmids in a human clinical strain of Lactococcus garvieae.</title>
        <authorList>
            <person name="Aguado-Urda M."/>
            <person name="Gibello A."/>
            <person name="Blanco M.M."/>
            <person name="Lopez-Campos G.H."/>
            <person name="Cutuli M.T."/>
            <person name="Fernandez-Garayzabal J.F."/>
        </authorList>
    </citation>
    <scope>NUCLEOTIDE SEQUENCE [LARGE SCALE GENOMIC DNA]</scope>
    <source>
        <strain evidence="1">21881</strain>
        <plasmid evidence="1">pGL4</plasmid>
    </source>
</reference>
<sequence>MVYKNELDEIASNSIQGKNESTFLPLIEFTEPLFFSIILLDKIFLGYVLQDRTVVNENSRADIKELYISESTFDDTLNMLNKTKTIYETLKAGKHKSRIGKIGERVFPRKEINNIQEIKDKIPNETYFLDLKLVPNLEYSKLMIQSRGNQLKKYSSNNQNTYYEKIDKENKIIKNINEMKKFNESFNFEL</sequence>
<geneLocation type="plasmid" evidence="1">
    <name>pGL4</name>
</geneLocation>
<name>H2B2R1_9LACT</name>
<proteinExistence type="predicted"/>
<organism evidence="1">
    <name type="scientific">Lactococcus garvieae</name>
    <dbReference type="NCBI Taxonomy" id="1363"/>
    <lineage>
        <taxon>Bacteria</taxon>
        <taxon>Bacillati</taxon>
        <taxon>Bacillota</taxon>
        <taxon>Bacilli</taxon>
        <taxon>Lactobacillales</taxon>
        <taxon>Streptococcaceae</taxon>
        <taxon>Lactococcus</taxon>
    </lineage>
</organism>
<protein>
    <submittedName>
        <fullName evidence="1">Uncharacterized protein</fullName>
    </submittedName>
</protein>
<accession>H2B2R1</accession>
<keyword evidence="1" id="KW-0614">Plasmid</keyword>
<dbReference type="EMBL" id="HE651325">
    <property type="protein sequence ID" value="CCF71020.1"/>
    <property type="molecule type" value="Genomic_DNA"/>
</dbReference>